<dbReference type="Pfam" id="PF07987">
    <property type="entry name" value="DUF1775"/>
    <property type="match status" value="1"/>
</dbReference>
<feature type="compositionally biased region" description="Acidic residues" evidence="1">
    <location>
        <begin position="177"/>
        <end position="192"/>
    </location>
</feature>
<evidence type="ECO:0000259" key="4">
    <source>
        <dbReference type="Pfam" id="PF07987"/>
    </source>
</evidence>
<dbReference type="InterPro" id="IPR012533">
    <property type="entry name" value="YcnI-copper_dom"/>
</dbReference>
<evidence type="ECO:0000256" key="1">
    <source>
        <dbReference type="SAM" id="MobiDB-lite"/>
    </source>
</evidence>
<keyword evidence="2" id="KW-0472">Membrane</keyword>
<keyword evidence="3" id="KW-0732">Signal</keyword>
<evidence type="ECO:0000313" key="6">
    <source>
        <dbReference type="Proteomes" id="UP000606653"/>
    </source>
</evidence>
<dbReference type="InterPro" id="IPR038507">
    <property type="entry name" value="YcnI-like_sf"/>
</dbReference>
<sequence>MVTTEKKMNKTWKKLMALAAPASAALLMFAAVASAHVTVLPKESATGAWETYTMKVPVEKDVNTNKVVLKMPEGAAIQQYEPIPGWKTTVDKTAGKVTWEAENEGIAAGEFQRFTFVAKNPEQAGDIAWDAFQYYTDGSIVEWTGDADADTPHSITTIGAQAEGTAADAHGHAVSTDEAEVSTDAAQDDEPAVTDPAAASTEDAAADTDTAAANESPTVADTGAVSEPAAVAADAPSDTQTSQSNSVLLYLTLALSVLAIILSGAALAMRKRK</sequence>
<feature type="chain" id="PRO_5045159990" description="YncI copper-binding domain-containing protein" evidence="3">
    <location>
        <begin position="36"/>
        <end position="273"/>
    </location>
</feature>
<gene>
    <name evidence="5" type="ORF">GCM10010969_33210</name>
</gene>
<organism evidence="5 6">
    <name type="scientific">Saccharibacillus kuerlensis</name>
    <dbReference type="NCBI Taxonomy" id="459527"/>
    <lineage>
        <taxon>Bacteria</taxon>
        <taxon>Bacillati</taxon>
        <taxon>Bacillota</taxon>
        <taxon>Bacilli</taxon>
        <taxon>Bacillales</taxon>
        <taxon>Paenibacillaceae</taxon>
        <taxon>Saccharibacillus</taxon>
    </lineage>
</organism>
<keyword evidence="2" id="KW-0812">Transmembrane</keyword>
<dbReference type="Gene3D" id="2.60.40.2230">
    <property type="entry name" value="Uncharacterised protein YcnI-like PF07987, DUF1775"/>
    <property type="match status" value="1"/>
</dbReference>
<evidence type="ECO:0000256" key="2">
    <source>
        <dbReference type="SAM" id="Phobius"/>
    </source>
</evidence>
<protein>
    <recommendedName>
        <fullName evidence="4">YncI copper-binding domain-containing protein</fullName>
    </recommendedName>
</protein>
<comment type="caution">
    <text evidence="5">The sequence shown here is derived from an EMBL/GenBank/DDBJ whole genome shotgun (WGS) entry which is preliminary data.</text>
</comment>
<dbReference type="Proteomes" id="UP000606653">
    <property type="component" value="Unassembled WGS sequence"/>
</dbReference>
<feature type="signal peptide" evidence="3">
    <location>
        <begin position="1"/>
        <end position="35"/>
    </location>
</feature>
<keyword evidence="2" id="KW-1133">Transmembrane helix</keyword>
<dbReference type="EMBL" id="BMLN01000011">
    <property type="protein sequence ID" value="GGO06127.1"/>
    <property type="molecule type" value="Genomic_DNA"/>
</dbReference>
<evidence type="ECO:0000313" key="5">
    <source>
        <dbReference type="EMBL" id="GGO06127.1"/>
    </source>
</evidence>
<feature type="region of interest" description="Disordered" evidence="1">
    <location>
        <begin position="164"/>
        <end position="220"/>
    </location>
</feature>
<keyword evidence="6" id="KW-1185">Reference proteome</keyword>
<feature type="compositionally biased region" description="Low complexity" evidence="1">
    <location>
        <begin position="194"/>
        <end position="213"/>
    </location>
</feature>
<accession>A0ABQ2L7K9</accession>
<name>A0ABQ2L7K9_9BACL</name>
<proteinExistence type="predicted"/>
<reference evidence="6" key="1">
    <citation type="journal article" date="2019" name="Int. J. Syst. Evol. Microbiol.">
        <title>The Global Catalogue of Microorganisms (GCM) 10K type strain sequencing project: providing services to taxonomists for standard genome sequencing and annotation.</title>
        <authorList>
            <consortium name="The Broad Institute Genomics Platform"/>
            <consortium name="The Broad Institute Genome Sequencing Center for Infectious Disease"/>
            <person name="Wu L."/>
            <person name="Ma J."/>
        </authorList>
    </citation>
    <scope>NUCLEOTIDE SEQUENCE [LARGE SCALE GENOMIC DNA]</scope>
    <source>
        <strain evidence="6">CGMCC 1.6964</strain>
    </source>
</reference>
<dbReference type="CDD" id="cd08545">
    <property type="entry name" value="YcnI_like"/>
    <property type="match status" value="1"/>
</dbReference>
<evidence type="ECO:0000256" key="3">
    <source>
        <dbReference type="SAM" id="SignalP"/>
    </source>
</evidence>
<feature type="domain" description="YncI copper-binding" evidence="4">
    <location>
        <begin position="88"/>
        <end position="149"/>
    </location>
</feature>
<feature type="transmembrane region" description="Helical" evidence="2">
    <location>
        <begin position="247"/>
        <end position="269"/>
    </location>
</feature>